<accession>A0A1T4LTE4</accession>
<dbReference type="Proteomes" id="UP000196365">
    <property type="component" value="Unassembled WGS sequence"/>
</dbReference>
<dbReference type="AlphaFoldDB" id="A0A1T4LTE4"/>
<dbReference type="PANTHER" id="PTHR10566">
    <property type="entry name" value="CHAPERONE-ACTIVITY OF BC1 COMPLEX CABC1 -RELATED"/>
    <property type="match status" value="1"/>
</dbReference>
<protein>
    <submittedName>
        <fullName evidence="4">2-octaprenylphenol hydroxylase</fullName>
    </submittedName>
</protein>
<dbReference type="OrthoDB" id="9795390at2"/>
<dbReference type="InterPro" id="IPR011009">
    <property type="entry name" value="Kinase-like_dom_sf"/>
</dbReference>
<evidence type="ECO:0000256" key="2">
    <source>
        <dbReference type="SAM" id="Phobius"/>
    </source>
</evidence>
<proteinExistence type="inferred from homology"/>
<dbReference type="SUPFAM" id="SSF56112">
    <property type="entry name" value="Protein kinase-like (PK-like)"/>
    <property type="match status" value="1"/>
</dbReference>
<evidence type="ECO:0000313" key="4">
    <source>
        <dbReference type="EMBL" id="SJZ57927.1"/>
    </source>
</evidence>
<evidence type="ECO:0000259" key="3">
    <source>
        <dbReference type="Pfam" id="PF03109"/>
    </source>
</evidence>
<dbReference type="InterPro" id="IPR050154">
    <property type="entry name" value="UbiB_kinase"/>
</dbReference>
<dbReference type="CDD" id="cd05121">
    <property type="entry name" value="ABC1_ADCK3-like"/>
    <property type="match status" value="1"/>
</dbReference>
<comment type="similarity">
    <text evidence="1">Belongs to the protein kinase superfamily. ADCK protein kinase family.</text>
</comment>
<reference evidence="4 5" key="1">
    <citation type="submission" date="2017-02" db="EMBL/GenBank/DDBJ databases">
        <authorList>
            <person name="Peterson S.W."/>
        </authorList>
    </citation>
    <scope>NUCLEOTIDE SEQUENCE [LARGE SCALE GENOMIC DNA]</scope>
    <source>
        <strain evidence="4 5">DSM 15102</strain>
    </source>
</reference>
<keyword evidence="2" id="KW-0472">Membrane</keyword>
<dbReference type="InterPro" id="IPR004147">
    <property type="entry name" value="ABC1_dom"/>
</dbReference>
<sequence length="559" mass="64811">MLLKNRYHEIRRVKEIISVFIKYGFYNQIHQLGLLKYMKIYPLRKNKKSKNQKFSRGKRLRMALEELGPAFVKLGQLLSTRRDLIPKDMIEELENLQNKVVPISYESIKEQVEKQLQGSIEELFLEFKKTPLAAASIAQVHKATLKNGKKVVVKVQRPGIQQKLMTDLSIIEEVASFLEYKTKYGKLYDFTGIVKDFKKNLLKELDFRMEGRNIITFQKNFKNDKNIVFPCIYKEYSSQKVLTMDFIQGISLKNVELLRKKHLDPSLIARRFCHCILEQILRDGFFHGDPHPGNVRVLSENRIAFLDMGIVGKVAEEKREQFFKMIAGITLKNSKLIVESIREMGVSKEFIDFKQLENEISILRDEYLEIPLKEIKIGEFLTEIFQLAFQYNISIPNEVAMIAKTLIIVEGTITELDPNLNILEIAQPITKQLMKEMYSFQRIAKHLQENILDTSRLLHRLPDSFTNILERLERHDFKLILSFKNEKQMIKTLNKIANQLSFSIALLALGIVISGFILALAINGNSFGFLDSRFVIVGLIISLIMGLWLMISIIKSGRF</sequence>
<keyword evidence="2" id="KW-1133">Transmembrane helix</keyword>
<keyword evidence="5" id="KW-1185">Reference proteome</keyword>
<name>A0A1T4LTE4_9FIRM</name>
<dbReference type="EMBL" id="FUWV01000005">
    <property type="protein sequence ID" value="SJZ57927.1"/>
    <property type="molecule type" value="Genomic_DNA"/>
</dbReference>
<organism evidence="4 5">
    <name type="scientific">Garciella nitratireducens DSM 15102</name>
    <dbReference type="NCBI Taxonomy" id="1121911"/>
    <lineage>
        <taxon>Bacteria</taxon>
        <taxon>Bacillati</taxon>
        <taxon>Bacillota</taxon>
        <taxon>Clostridia</taxon>
        <taxon>Eubacteriales</taxon>
        <taxon>Eubacteriaceae</taxon>
        <taxon>Garciella</taxon>
    </lineage>
</organism>
<dbReference type="Pfam" id="PF03109">
    <property type="entry name" value="ABC1"/>
    <property type="match status" value="1"/>
</dbReference>
<evidence type="ECO:0000256" key="1">
    <source>
        <dbReference type="ARBA" id="ARBA00009670"/>
    </source>
</evidence>
<evidence type="ECO:0000313" key="5">
    <source>
        <dbReference type="Proteomes" id="UP000196365"/>
    </source>
</evidence>
<dbReference type="RefSeq" id="WP_159454670.1">
    <property type="nucleotide sequence ID" value="NZ_FUWV01000005.1"/>
</dbReference>
<feature type="domain" description="ABC1 atypical kinase-like" evidence="3">
    <location>
        <begin position="96"/>
        <end position="340"/>
    </location>
</feature>
<dbReference type="PANTHER" id="PTHR10566:SF113">
    <property type="entry name" value="PROTEIN ACTIVITY OF BC1 COMPLEX KINASE 7, CHLOROPLASTIC"/>
    <property type="match status" value="1"/>
</dbReference>
<feature type="transmembrane region" description="Helical" evidence="2">
    <location>
        <begin position="500"/>
        <end position="522"/>
    </location>
</feature>
<keyword evidence="2" id="KW-0812">Transmembrane</keyword>
<gene>
    <name evidence="4" type="ORF">SAMN02745973_01074</name>
</gene>
<feature type="transmembrane region" description="Helical" evidence="2">
    <location>
        <begin position="534"/>
        <end position="554"/>
    </location>
</feature>